<dbReference type="Gene3D" id="1.20.120.450">
    <property type="entry name" value="dinb family like domain"/>
    <property type="match status" value="1"/>
</dbReference>
<accession>A0A316KY46</accession>
<dbReference type="OrthoDB" id="2599194at2"/>
<protein>
    <recommendedName>
        <fullName evidence="3">DUF1569 domain-containing protein</fullName>
    </recommendedName>
</protein>
<evidence type="ECO:0000313" key="1">
    <source>
        <dbReference type="EMBL" id="PWL38008.1"/>
    </source>
</evidence>
<reference evidence="1 2" key="1">
    <citation type="submission" date="2018-05" db="EMBL/GenBank/DDBJ databases">
        <title>Complete genome sequence of Flagellimonas aquimarina ECD12 isolated from seaweed Ecklonia cava.</title>
        <authorList>
            <person name="Choi S."/>
            <person name="Seong C."/>
        </authorList>
    </citation>
    <scope>NUCLEOTIDE SEQUENCE [LARGE SCALE GENOMIC DNA]</scope>
    <source>
        <strain evidence="1 2">ECD12</strain>
    </source>
</reference>
<sequence>MKSLFDADTCSQILNRIDTLNQSIEPAWGKMEVGQMLHHCHFPLSLALGRYHMKKPNPLMRLIFKSFKKGMYNDTLWKPNLPTAKGFKVIDKKDFAAEKTLLVGLINDFHLEKDRKTWEPHPAFGDFTHDQWGKMQYKHLDHHLRQFGA</sequence>
<name>A0A316KY46_9FLAO</name>
<gene>
    <name evidence="1" type="ORF">DKG77_06870</name>
</gene>
<evidence type="ECO:0000313" key="2">
    <source>
        <dbReference type="Proteomes" id="UP000245762"/>
    </source>
</evidence>
<dbReference type="EMBL" id="QGEG01000002">
    <property type="protein sequence ID" value="PWL38008.1"/>
    <property type="molecule type" value="Genomic_DNA"/>
</dbReference>
<keyword evidence="2" id="KW-1185">Reference proteome</keyword>
<dbReference type="Proteomes" id="UP000245762">
    <property type="component" value="Unassembled WGS sequence"/>
</dbReference>
<dbReference type="AlphaFoldDB" id="A0A316KY46"/>
<dbReference type="Pfam" id="PF07606">
    <property type="entry name" value="DUF1569"/>
    <property type="match status" value="1"/>
</dbReference>
<proteinExistence type="predicted"/>
<dbReference type="InterPro" id="IPR011463">
    <property type="entry name" value="DUF1569"/>
</dbReference>
<comment type="caution">
    <text evidence="1">The sequence shown here is derived from an EMBL/GenBank/DDBJ whole genome shotgun (WGS) entry which is preliminary data.</text>
</comment>
<evidence type="ECO:0008006" key="3">
    <source>
        <dbReference type="Google" id="ProtNLM"/>
    </source>
</evidence>
<organism evidence="1 2">
    <name type="scientific">Flagellimonas aquimarina</name>
    <dbReference type="NCBI Taxonomy" id="2201895"/>
    <lineage>
        <taxon>Bacteria</taxon>
        <taxon>Pseudomonadati</taxon>
        <taxon>Bacteroidota</taxon>
        <taxon>Flavobacteriia</taxon>
        <taxon>Flavobacteriales</taxon>
        <taxon>Flavobacteriaceae</taxon>
        <taxon>Flagellimonas</taxon>
    </lineage>
</organism>
<dbReference type="InterPro" id="IPR034660">
    <property type="entry name" value="DinB/YfiT-like"/>
</dbReference>
<dbReference type="RefSeq" id="WP_109661577.1">
    <property type="nucleotide sequence ID" value="NZ_QGEG01000002.1"/>
</dbReference>